<evidence type="ECO:0000313" key="2">
    <source>
        <dbReference type="Proteomes" id="UP000805193"/>
    </source>
</evidence>
<evidence type="ECO:0000313" key="1">
    <source>
        <dbReference type="EMBL" id="KAG0419666.1"/>
    </source>
</evidence>
<dbReference type="EMBL" id="JABSTQ010010592">
    <property type="protein sequence ID" value="KAG0419666.1"/>
    <property type="molecule type" value="Genomic_DNA"/>
</dbReference>
<protein>
    <submittedName>
        <fullName evidence="1">Uncharacterized protein</fullName>
    </submittedName>
</protein>
<comment type="caution">
    <text evidence="1">The sequence shown here is derived from an EMBL/GenBank/DDBJ whole genome shotgun (WGS) entry which is preliminary data.</text>
</comment>
<organism evidence="1 2">
    <name type="scientific">Ixodes persulcatus</name>
    <name type="common">Taiga tick</name>
    <dbReference type="NCBI Taxonomy" id="34615"/>
    <lineage>
        <taxon>Eukaryota</taxon>
        <taxon>Metazoa</taxon>
        <taxon>Ecdysozoa</taxon>
        <taxon>Arthropoda</taxon>
        <taxon>Chelicerata</taxon>
        <taxon>Arachnida</taxon>
        <taxon>Acari</taxon>
        <taxon>Parasitiformes</taxon>
        <taxon>Ixodida</taxon>
        <taxon>Ixodoidea</taxon>
        <taxon>Ixodidae</taxon>
        <taxon>Ixodinae</taxon>
        <taxon>Ixodes</taxon>
    </lineage>
</organism>
<keyword evidence="2" id="KW-1185">Reference proteome</keyword>
<dbReference type="Proteomes" id="UP000805193">
    <property type="component" value="Unassembled WGS sequence"/>
</dbReference>
<gene>
    <name evidence="1" type="ORF">HPB47_003948</name>
</gene>
<accession>A0AC60PID9</accession>
<proteinExistence type="predicted"/>
<name>A0AC60PID9_IXOPE</name>
<reference evidence="1 2" key="1">
    <citation type="journal article" date="2020" name="Cell">
        <title>Large-Scale Comparative Analyses of Tick Genomes Elucidate Their Genetic Diversity and Vector Capacities.</title>
        <authorList>
            <consortium name="Tick Genome and Microbiome Consortium (TIGMIC)"/>
            <person name="Jia N."/>
            <person name="Wang J."/>
            <person name="Shi W."/>
            <person name="Du L."/>
            <person name="Sun Y."/>
            <person name="Zhan W."/>
            <person name="Jiang J.F."/>
            <person name="Wang Q."/>
            <person name="Zhang B."/>
            <person name="Ji P."/>
            <person name="Bell-Sakyi L."/>
            <person name="Cui X.M."/>
            <person name="Yuan T.T."/>
            <person name="Jiang B.G."/>
            <person name="Yang W.F."/>
            <person name="Lam T.T."/>
            <person name="Chang Q.C."/>
            <person name="Ding S.J."/>
            <person name="Wang X.J."/>
            <person name="Zhu J.G."/>
            <person name="Ruan X.D."/>
            <person name="Zhao L."/>
            <person name="Wei J.T."/>
            <person name="Ye R.Z."/>
            <person name="Que T.C."/>
            <person name="Du C.H."/>
            <person name="Zhou Y.H."/>
            <person name="Cheng J.X."/>
            <person name="Dai P.F."/>
            <person name="Guo W.B."/>
            <person name="Han X.H."/>
            <person name="Huang E.J."/>
            <person name="Li L.F."/>
            <person name="Wei W."/>
            <person name="Gao Y.C."/>
            <person name="Liu J.Z."/>
            <person name="Shao H.Z."/>
            <person name="Wang X."/>
            <person name="Wang C.C."/>
            <person name="Yang T.C."/>
            <person name="Huo Q.B."/>
            <person name="Li W."/>
            <person name="Chen H.Y."/>
            <person name="Chen S.E."/>
            <person name="Zhou L.G."/>
            <person name="Ni X.B."/>
            <person name="Tian J.H."/>
            <person name="Sheng Y."/>
            <person name="Liu T."/>
            <person name="Pan Y.S."/>
            <person name="Xia L.Y."/>
            <person name="Li J."/>
            <person name="Zhao F."/>
            <person name="Cao W.C."/>
        </authorList>
    </citation>
    <scope>NUCLEOTIDE SEQUENCE [LARGE SCALE GENOMIC DNA]</scope>
    <source>
        <strain evidence="1">Iper-2018</strain>
    </source>
</reference>
<sequence length="83" mass="9041">MFQVIDLTSGESLGPFCNGEIVVHARGVMKGYFGRPEATAEALSNDGWLRTGQAGVFKQLYGGVFFMKSLPKSESGKILRQDL</sequence>